<dbReference type="Proteomes" id="UP000682892">
    <property type="component" value="Chromosome 3"/>
</dbReference>
<dbReference type="SMART" id="SM00078">
    <property type="entry name" value="IlGF"/>
    <property type="match status" value="1"/>
</dbReference>
<dbReference type="Gene3D" id="1.10.100.10">
    <property type="entry name" value="Insulin-like"/>
    <property type="match status" value="1"/>
</dbReference>
<keyword evidence="3" id="KW-0165">Cleavage on pair of basic residues</keyword>
<dbReference type="InterPro" id="IPR036438">
    <property type="entry name" value="Insulin-like_sf"/>
</dbReference>
<reference evidence="9" key="3">
    <citation type="submission" date="2012-09" db="EMBL/GenBank/DDBJ databases">
        <authorList>
            <consortium name="VectorBase"/>
        </authorList>
    </citation>
    <scope>NUCLEOTIDE SEQUENCE</scope>
    <source>
        <strain evidence="9">Liverpool</strain>
    </source>
</reference>
<dbReference type="GO" id="GO:0005576">
    <property type="term" value="C:extracellular region"/>
    <property type="evidence" value="ECO:0007669"/>
    <property type="project" value="UniProtKB-SubCell"/>
</dbReference>
<dbReference type="OMA" id="YPSPWRK"/>
<dbReference type="KEGG" id="aag:5567485"/>
<feature type="chain" id="PRO_5036442644" evidence="7">
    <location>
        <begin position="30"/>
        <end position="174"/>
    </location>
</feature>
<comment type="subcellular location">
    <subcellularLocation>
        <location evidence="6">Secreted</location>
    </subcellularLocation>
</comment>
<keyword evidence="4 7" id="KW-0732">Signal</keyword>
<accession>A0A1S4EXE1</accession>
<evidence type="ECO:0000313" key="9">
    <source>
        <dbReference type="EMBL" id="EAT47985.1"/>
    </source>
</evidence>
<comment type="subunit">
    <text evidence="2">Heterodimer of a B chain and an A chain linked by two disulfide bonds.</text>
</comment>
<reference evidence="9" key="2">
    <citation type="journal article" date="2007" name="Science">
        <title>Genome sequence of Aedes aegypti, a major arbovirus vector.</title>
        <authorList>
            <person name="Nene V."/>
            <person name="Wortman J.R."/>
            <person name="Lawson D."/>
            <person name="Haas B."/>
            <person name="Kodira C."/>
            <person name="Tu Z.J."/>
            <person name="Loftus B."/>
            <person name="Xi Z."/>
            <person name="Megy K."/>
            <person name="Grabherr M."/>
            <person name="Ren Q."/>
            <person name="Zdobnov E.M."/>
            <person name="Lobo N.F."/>
            <person name="Campbell K.S."/>
            <person name="Brown S.E."/>
            <person name="Bonaldo M.F."/>
            <person name="Zhu J."/>
            <person name="Sinkins S.P."/>
            <person name="Hogenkamp D.G."/>
            <person name="Amedeo P."/>
            <person name="Arensburger P."/>
            <person name="Atkinson P.W."/>
            <person name="Bidwell S."/>
            <person name="Biedler J."/>
            <person name="Birney E."/>
            <person name="Bruggner R.V."/>
            <person name="Costas J."/>
            <person name="Coy M.R."/>
            <person name="Crabtree J."/>
            <person name="Crawford M."/>
            <person name="Debruyn B."/>
            <person name="Decaprio D."/>
            <person name="Eiglmeier K."/>
            <person name="Eisenstadt E."/>
            <person name="El-Dorry H."/>
            <person name="Gelbart W.M."/>
            <person name="Gomes S.L."/>
            <person name="Hammond M."/>
            <person name="Hannick L.I."/>
            <person name="Hogan J.R."/>
            <person name="Holmes M.H."/>
            <person name="Jaffe D."/>
            <person name="Johnston J.S."/>
            <person name="Kennedy R.C."/>
            <person name="Koo H."/>
            <person name="Kravitz S."/>
            <person name="Kriventseva E.V."/>
            <person name="Kulp D."/>
            <person name="Labutti K."/>
            <person name="Lee E."/>
            <person name="Li S."/>
            <person name="Lovin D.D."/>
            <person name="Mao C."/>
            <person name="Mauceli E."/>
            <person name="Menck C.F."/>
            <person name="Miller J.R."/>
            <person name="Montgomery P."/>
            <person name="Mori A."/>
            <person name="Nascimento A.L."/>
            <person name="Naveira H.F."/>
            <person name="Nusbaum C."/>
            <person name="O'leary S."/>
            <person name="Orvis J."/>
            <person name="Pertea M."/>
            <person name="Quesneville H."/>
            <person name="Reidenbach K.R."/>
            <person name="Rogers Y.H."/>
            <person name="Roth C.W."/>
            <person name="Schneider J.R."/>
            <person name="Schatz M."/>
            <person name="Shumway M."/>
            <person name="Stanke M."/>
            <person name="Stinson E.O."/>
            <person name="Tubio J.M."/>
            <person name="Vanzee J.P."/>
            <person name="Verjovski-Almeida S."/>
            <person name="Werner D."/>
            <person name="White O."/>
            <person name="Wyder S."/>
            <person name="Zeng Q."/>
            <person name="Zhao Q."/>
            <person name="Zhao Y."/>
            <person name="Hill C.A."/>
            <person name="Raikhel A.S."/>
            <person name="Soares M.B."/>
            <person name="Knudson D.L."/>
            <person name="Lee N.H."/>
            <person name="Galagan J."/>
            <person name="Salzberg S.L."/>
            <person name="Paulsen I.T."/>
            <person name="Dimopoulos G."/>
            <person name="Collins F.H."/>
            <person name="Birren B."/>
            <person name="Fraser-Liggett C.M."/>
            <person name="Severson D.W."/>
        </authorList>
    </citation>
    <scope>NUCLEOTIDE SEQUENCE [LARGE SCALE GENOMIC DNA]</scope>
    <source>
        <strain evidence="9">Liverpool</strain>
    </source>
</reference>
<dbReference type="PRINTS" id="PR00276">
    <property type="entry name" value="INSULINFAMLY"/>
</dbReference>
<dbReference type="OrthoDB" id="10019596at2759"/>
<sequence>MAPNHRQSTFSVIFILCCGLLLLIAIAEATENRGSGAEQRNSTETQFHRVTRDRRHYCGKALTDTLALVCNSYPSPWRKKSGFIASGESYEGSYREQLIEEIKQDLDELEQLAPEMFDDRPAPQALQFHPFYPRSYQEPVAMPVESYRRVRRQIVDECCRKSCTLKTLKQYCAD</sequence>
<keyword evidence="5" id="KW-1015">Disulfide bond</keyword>
<protein>
    <submittedName>
        <fullName evidence="9">AAEL000937-PA</fullName>
    </submittedName>
</protein>
<name>A0A1S4EXE1_AEDAE</name>
<dbReference type="CDD" id="cd04366">
    <property type="entry name" value="IlGF_insulin_bombyxin_like"/>
    <property type="match status" value="1"/>
</dbReference>
<dbReference type="PANTHER" id="PTHR13647">
    <property type="entry name" value="INSULIN-LIKE PEPTIDE 2-RELATED"/>
    <property type="match status" value="1"/>
</dbReference>
<organism evidence="9 10">
    <name type="scientific">Aedes aegypti</name>
    <name type="common">Yellowfever mosquito</name>
    <name type="synonym">Culex aegypti</name>
    <dbReference type="NCBI Taxonomy" id="7159"/>
    <lineage>
        <taxon>Eukaryota</taxon>
        <taxon>Metazoa</taxon>
        <taxon>Ecdysozoa</taxon>
        <taxon>Arthropoda</taxon>
        <taxon>Hexapoda</taxon>
        <taxon>Insecta</taxon>
        <taxon>Pterygota</taxon>
        <taxon>Neoptera</taxon>
        <taxon>Endopterygota</taxon>
        <taxon>Diptera</taxon>
        <taxon>Nematocera</taxon>
        <taxon>Culicoidea</taxon>
        <taxon>Culicidae</taxon>
        <taxon>Culicinae</taxon>
        <taxon>Aedini</taxon>
        <taxon>Aedes</taxon>
        <taxon>Stegomyia</taxon>
    </lineage>
</organism>
<proteinExistence type="inferred from homology"/>
<evidence type="ECO:0000259" key="8">
    <source>
        <dbReference type="SMART" id="SM00078"/>
    </source>
</evidence>
<feature type="domain" description="Insulin-like" evidence="8">
    <location>
        <begin position="55"/>
        <end position="172"/>
    </location>
</feature>
<dbReference type="PANTHER" id="PTHR13647:SF4">
    <property type="entry name" value="INSULIN-LIKE PEPTIDE 1-RELATED"/>
    <property type="match status" value="1"/>
</dbReference>
<evidence type="ECO:0000256" key="3">
    <source>
        <dbReference type="ARBA" id="ARBA00022685"/>
    </source>
</evidence>
<evidence type="ECO:0000256" key="5">
    <source>
        <dbReference type="ARBA" id="ARBA00023157"/>
    </source>
</evidence>
<reference evidence="9" key="1">
    <citation type="submission" date="2005-10" db="EMBL/GenBank/DDBJ databases">
        <authorList>
            <person name="Loftus B.J."/>
            <person name="Nene V.M."/>
            <person name="Hannick L.I."/>
            <person name="Bidwell S."/>
            <person name="Haas B."/>
            <person name="Amedeo P."/>
            <person name="Orvis J."/>
            <person name="Wortman J.R."/>
            <person name="White O.R."/>
            <person name="Salzberg S."/>
            <person name="Shumway M."/>
            <person name="Koo H."/>
            <person name="Zhao Y."/>
            <person name="Holmes M."/>
            <person name="Miller J."/>
            <person name="Schatz M."/>
            <person name="Pop M."/>
            <person name="Pai G."/>
            <person name="Utterback T."/>
            <person name="Rogers Y.-H."/>
            <person name="Kravitz S."/>
            <person name="Fraser C.M."/>
        </authorList>
    </citation>
    <scope>NUCLEOTIDE SEQUENCE</scope>
    <source>
        <strain evidence="9">Liverpool</strain>
    </source>
</reference>
<dbReference type="InterPro" id="IPR022352">
    <property type="entry name" value="Ins/IGF/rlx"/>
</dbReference>
<dbReference type="HOGENOM" id="CLU_1541347_0_0_1"/>
<dbReference type="PROSITE" id="PS00262">
    <property type="entry name" value="INSULIN"/>
    <property type="match status" value="1"/>
</dbReference>
<dbReference type="AlphaFoldDB" id="A0A1S4EXE1"/>
<dbReference type="EMBL" id="CH477204">
    <property type="protein sequence ID" value="EAT47985.1"/>
    <property type="molecule type" value="Genomic_DNA"/>
</dbReference>
<evidence type="ECO:0000256" key="2">
    <source>
        <dbReference type="ARBA" id="ARBA00011207"/>
    </source>
</evidence>
<keyword evidence="6" id="KW-0964">Secreted</keyword>
<evidence type="ECO:0000256" key="4">
    <source>
        <dbReference type="ARBA" id="ARBA00022729"/>
    </source>
</evidence>
<evidence type="ECO:0000256" key="6">
    <source>
        <dbReference type="RuleBase" id="RU000406"/>
    </source>
</evidence>
<evidence type="ECO:0000256" key="7">
    <source>
        <dbReference type="SAM" id="SignalP"/>
    </source>
</evidence>
<comment type="similarity">
    <text evidence="1 6">Belongs to the insulin family.</text>
</comment>
<dbReference type="SUPFAM" id="SSF56994">
    <property type="entry name" value="Insulin-like"/>
    <property type="match status" value="1"/>
</dbReference>
<evidence type="ECO:0000256" key="1">
    <source>
        <dbReference type="ARBA" id="ARBA00009034"/>
    </source>
</evidence>
<gene>
    <name evidence="9" type="ORF">AaeL_AAEL000937</name>
</gene>
<dbReference type="InterPro" id="IPR022353">
    <property type="entry name" value="Insulin_CS"/>
</dbReference>
<feature type="signal peptide" evidence="7">
    <location>
        <begin position="1"/>
        <end position="29"/>
    </location>
</feature>
<dbReference type="Pfam" id="PF00049">
    <property type="entry name" value="Insulin"/>
    <property type="match status" value="1"/>
</dbReference>
<evidence type="ECO:0000313" key="10">
    <source>
        <dbReference type="Proteomes" id="UP000682892"/>
    </source>
</evidence>
<dbReference type="InterPro" id="IPR016179">
    <property type="entry name" value="Insulin-like"/>
</dbReference>
<dbReference type="GO" id="GO:0005179">
    <property type="term" value="F:hormone activity"/>
    <property type="evidence" value="ECO:0007669"/>
    <property type="project" value="InterPro"/>
</dbReference>